<dbReference type="NCBIfam" id="NF033532">
    <property type="entry name" value="lone7para_assoc"/>
    <property type="match status" value="1"/>
</dbReference>
<dbReference type="RefSeq" id="WP_281879417.1">
    <property type="nucleotide sequence ID" value="NZ_AP026978.1"/>
</dbReference>
<proteinExistence type="predicted"/>
<evidence type="ECO:0008006" key="3">
    <source>
        <dbReference type="Google" id="ProtNLM"/>
    </source>
</evidence>
<keyword evidence="2" id="KW-1185">Reference proteome</keyword>
<sequence length="176" mass="18536">MTEQSNGNDAEWLFLIDPGWQPADEDDRPPAHAVLGGWFVDTHGTAGEFQPNPDYHPADEGPFIDPIDATLRLVLEKRAEPGQLLATLRGAVVGVAVDENGNPVVAASPDQIPCVLVTSAPEHRRHAQVEGWTEVSMAELAAALPEEGIDVLINPGAPASMRLLAGAVKAAVAVAT</sequence>
<evidence type="ECO:0000313" key="1">
    <source>
        <dbReference type="EMBL" id="BDT99289.1"/>
    </source>
</evidence>
<protein>
    <recommendedName>
        <fullName evidence="3">Type VII secretion system-associated protein</fullName>
    </recommendedName>
</protein>
<dbReference type="Proteomes" id="UP001317870">
    <property type="component" value="Chromosome"/>
</dbReference>
<name>A0ABM8CWD1_9NOCA</name>
<organism evidence="1 2">
    <name type="scientific">Nocardia sputorum</name>
    <dbReference type="NCBI Taxonomy" id="2984338"/>
    <lineage>
        <taxon>Bacteria</taxon>
        <taxon>Bacillati</taxon>
        <taxon>Actinomycetota</taxon>
        <taxon>Actinomycetes</taxon>
        <taxon>Mycobacteriales</taxon>
        <taxon>Nocardiaceae</taxon>
        <taxon>Nocardia</taxon>
    </lineage>
</organism>
<reference evidence="1 2" key="1">
    <citation type="submission" date="2022-11" db="EMBL/GenBank/DDBJ databases">
        <title>Genome Sequencing of Nocardia sp. ON39_IFM12276 and assembly.</title>
        <authorList>
            <person name="Shimojima M."/>
            <person name="Toyokawa M."/>
            <person name="Uesaka K."/>
        </authorList>
    </citation>
    <scope>NUCLEOTIDE SEQUENCE [LARGE SCALE GENOMIC DNA]</scope>
    <source>
        <strain evidence="1 2">IFM 12276</strain>
    </source>
</reference>
<evidence type="ECO:0000313" key="2">
    <source>
        <dbReference type="Proteomes" id="UP001317870"/>
    </source>
</evidence>
<gene>
    <name evidence="1" type="ORF">IFM12276_23180</name>
</gene>
<accession>A0ABM8CWD1</accession>
<dbReference type="EMBL" id="AP026978">
    <property type="protein sequence ID" value="BDT99289.1"/>
    <property type="molecule type" value="Genomic_DNA"/>
</dbReference>
<dbReference type="InterPro" id="IPR047659">
    <property type="entry name" value="T7SS_assoc"/>
</dbReference>